<dbReference type="GO" id="GO:0005634">
    <property type="term" value="C:nucleus"/>
    <property type="evidence" value="ECO:0007669"/>
    <property type="project" value="UniProtKB-SubCell"/>
</dbReference>
<dbReference type="SMART" id="SM00320">
    <property type="entry name" value="WD40"/>
    <property type="match status" value="4"/>
</dbReference>
<evidence type="ECO:0000256" key="2">
    <source>
        <dbReference type="ARBA" id="ARBA00023163"/>
    </source>
</evidence>
<feature type="compositionally biased region" description="Basic and acidic residues" evidence="4">
    <location>
        <begin position="7"/>
        <end position="18"/>
    </location>
</feature>
<evidence type="ECO:0000313" key="6">
    <source>
        <dbReference type="Proteomes" id="UP000595140"/>
    </source>
</evidence>
<dbReference type="SUPFAM" id="SSF50978">
    <property type="entry name" value="WD40 repeat-like"/>
    <property type="match status" value="1"/>
</dbReference>
<evidence type="ECO:0000256" key="3">
    <source>
        <dbReference type="ARBA" id="ARBA00023242"/>
    </source>
</evidence>
<dbReference type="InterPro" id="IPR052416">
    <property type="entry name" value="GTF3C_component"/>
</dbReference>
<keyword evidence="6" id="KW-1185">Reference proteome</keyword>
<name>A0A484K8X8_9ASTE</name>
<protein>
    <submittedName>
        <fullName evidence="5">Uncharacterized protein</fullName>
    </submittedName>
</protein>
<feature type="region of interest" description="Disordered" evidence="4">
    <location>
        <begin position="699"/>
        <end position="744"/>
    </location>
</feature>
<comment type="subcellular location">
    <subcellularLocation>
        <location evidence="1">Nucleus</location>
    </subcellularLocation>
</comment>
<dbReference type="Gene3D" id="2.130.10.10">
    <property type="entry name" value="YVTN repeat-like/Quinoprotein amine dehydrogenase"/>
    <property type="match status" value="1"/>
</dbReference>
<keyword evidence="2" id="KW-0804">Transcription</keyword>
<dbReference type="PANTHER" id="PTHR15052:SF2">
    <property type="entry name" value="GENERAL TRANSCRIPTION FACTOR 3C POLYPEPTIDE 2"/>
    <property type="match status" value="1"/>
</dbReference>
<organism evidence="5 6">
    <name type="scientific">Cuscuta campestris</name>
    <dbReference type="NCBI Taxonomy" id="132261"/>
    <lineage>
        <taxon>Eukaryota</taxon>
        <taxon>Viridiplantae</taxon>
        <taxon>Streptophyta</taxon>
        <taxon>Embryophyta</taxon>
        <taxon>Tracheophyta</taxon>
        <taxon>Spermatophyta</taxon>
        <taxon>Magnoliopsida</taxon>
        <taxon>eudicotyledons</taxon>
        <taxon>Gunneridae</taxon>
        <taxon>Pentapetalae</taxon>
        <taxon>asterids</taxon>
        <taxon>lamiids</taxon>
        <taxon>Solanales</taxon>
        <taxon>Convolvulaceae</taxon>
        <taxon>Cuscuteae</taxon>
        <taxon>Cuscuta</taxon>
        <taxon>Cuscuta subgen. Grammica</taxon>
        <taxon>Cuscuta sect. Cleistogrammica</taxon>
    </lineage>
</organism>
<dbReference type="InterPro" id="IPR036322">
    <property type="entry name" value="WD40_repeat_dom_sf"/>
</dbReference>
<evidence type="ECO:0000313" key="5">
    <source>
        <dbReference type="EMBL" id="VFQ59329.1"/>
    </source>
</evidence>
<dbReference type="AlphaFoldDB" id="A0A484K8X8"/>
<feature type="compositionally biased region" description="Polar residues" evidence="4">
    <location>
        <begin position="699"/>
        <end position="711"/>
    </location>
</feature>
<evidence type="ECO:0000256" key="1">
    <source>
        <dbReference type="ARBA" id="ARBA00004123"/>
    </source>
</evidence>
<keyword evidence="3" id="KW-0539">Nucleus</keyword>
<dbReference type="OrthoDB" id="4703at2759"/>
<dbReference type="EMBL" id="OOIL02000014">
    <property type="protein sequence ID" value="VFQ59329.1"/>
    <property type="molecule type" value="Genomic_DNA"/>
</dbReference>
<dbReference type="GO" id="GO:0006383">
    <property type="term" value="P:transcription by RNA polymerase III"/>
    <property type="evidence" value="ECO:0007669"/>
    <property type="project" value="TreeGrafter"/>
</dbReference>
<proteinExistence type="predicted"/>
<feature type="region of interest" description="Disordered" evidence="4">
    <location>
        <begin position="1"/>
        <end position="20"/>
    </location>
</feature>
<accession>A0A484K8X8</accession>
<dbReference type="Proteomes" id="UP000595140">
    <property type="component" value="Unassembled WGS sequence"/>
</dbReference>
<dbReference type="InterPro" id="IPR001680">
    <property type="entry name" value="WD40_rpt"/>
</dbReference>
<dbReference type="InterPro" id="IPR015943">
    <property type="entry name" value="WD40/YVTN_repeat-like_dom_sf"/>
</dbReference>
<feature type="compositionally biased region" description="Polar residues" evidence="4">
    <location>
        <begin position="320"/>
        <end position="329"/>
    </location>
</feature>
<feature type="compositionally biased region" description="Basic and acidic residues" evidence="4">
    <location>
        <begin position="292"/>
        <end position="302"/>
    </location>
</feature>
<evidence type="ECO:0000256" key="4">
    <source>
        <dbReference type="SAM" id="MobiDB-lite"/>
    </source>
</evidence>
<dbReference type="GO" id="GO:0000127">
    <property type="term" value="C:transcription factor TFIIIC complex"/>
    <property type="evidence" value="ECO:0007669"/>
    <property type="project" value="TreeGrafter"/>
</dbReference>
<gene>
    <name evidence="5" type="ORF">CCAM_LOCUS1105</name>
</gene>
<reference evidence="5 6" key="1">
    <citation type="submission" date="2018-04" db="EMBL/GenBank/DDBJ databases">
        <authorList>
            <person name="Vogel A."/>
        </authorList>
    </citation>
    <scope>NUCLEOTIDE SEQUENCE [LARGE SCALE GENOMIC DNA]</scope>
</reference>
<feature type="compositionally biased region" description="Basic and acidic residues" evidence="4">
    <location>
        <begin position="214"/>
        <end position="240"/>
    </location>
</feature>
<feature type="region of interest" description="Disordered" evidence="4">
    <location>
        <begin position="214"/>
        <end position="329"/>
    </location>
</feature>
<sequence>MRRGKAKGNEQAEQRHQSEAVLLLPETREVEEPGETPPGFEVSFFDYSVENHFRAIDTARKLCGEPDIDDSIDQEELQRFGSSITFLSEWRYLKYKSRKIRFASESENGNGKDVKCEIILPQFSAATVPKGTSQEKVSSPQSCNDLVLYVGGSVWGIDWCPRACNESEFLFQSEFVAIAAHPPQSSYHKIGAPLTGRGFIQIWCLLNHRVKDESSQDDKKLRKKSSKGEIVKIKSPDPKKPRGRPRKKPLNVSSDDKHGDENVQQPLAIEYPEESSPLPTTGDMASENINKSQEDSRRKQEVTEQLPLTAKTSSKRRKLNNNSRTSSQTCGSALPFLSWDTNEKSSSIIGCQTSQCCALMSIESSGNDTALMQTIPNGLALPRMVLCLAHNGKVAWDIKWRSCHLSCSESRLRMGYLAVLLGSGALEVWEVPFPRIIKRLYSSNMEGTDPRFLKLEPVFRCSMLKCGDRQSIPLTVEWSMSSSRDMILAGCHDGVVALWVFSTTNSSKDTRPLLCFSADTVAIRSLAWAPFESGTESDNVVITASHKGLKFWDLRDPFHHLREFNPGQGVAIYSLDWLPYPRCILVSCDDGSIRIQSLVKASNDFPVTGKPIPISKQQGFHTYELSSFAIWSLQTSRLTGVAAYCSVDGTTAYFQLTKQVETDAMRNRAPHFICGSFAEEEESVLTVITPVPNRMKTTNVSRATHTSSSVVYTGDEPDPQPVAALTNSQAPFSDQGDGSKLPPKSVSIQRVRWNMNKGSEKWLCYGGAAGIVGCQWIDTPY</sequence>
<dbReference type="PANTHER" id="PTHR15052">
    <property type="entry name" value="RNA POLYMERASE III TRANSCRIPTION INITIATION FACTOR COMPLEX SUBUNIT"/>
    <property type="match status" value="1"/>
</dbReference>